<name>A0AAT9JF51_9VIRU</name>
<protein>
    <submittedName>
        <fullName evidence="1">ORF2</fullName>
    </submittedName>
</protein>
<sequence>MAKCECGSPPCKCKPFQRGTKCEHRIQGEYFEEEREHGMFKGYKMYECGMEGKLYDDCNYFFESKKVLCDRHVEEHRASAQRLCGICRTPKAECCC</sequence>
<evidence type="ECO:0000313" key="1">
    <source>
        <dbReference type="EMBL" id="DBA51768.1"/>
    </source>
</evidence>
<reference evidence="1" key="2">
    <citation type="submission" date="2024-03" db="EMBL/GenBank/DDBJ databases">
        <authorList>
            <person name="Ni Y."/>
            <person name="Xu T."/>
            <person name="Yan S."/>
            <person name="Chen L."/>
            <person name="Wang Y."/>
        </authorList>
    </citation>
    <scope>NUCLEOTIDE SEQUENCE</scope>
    <source>
        <strain evidence="1">NMH1</strain>
    </source>
</reference>
<organism evidence="1">
    <name type="scientific">Nitrosopumilaceae spindle-shaped virus</name>
    <dbReference type="NCBI Taxonomy" id="3065433"/>
    <lineage>
        <taxon>Viruses</taxon>
    </lineage>
</organism>
<proteinExistence type="predicted"/>
<accession>A0AAT9JF51</accession>
<dbReference type="EMBL" id="BK067784">
    <property type="protein sequence ID" value="DBA51768.1"/>
    <property type="molecule type" value="Genomic_DNA"/>
</dbReference>
<reference evidence="1" key="1">
    <citation type="journal article" date="2024" name="Environ. Microbiol. Rep.">
        <title>Hiding in plain sight: The discovery of complete genomes of 11 hypothetical spindle-shaped viruses that putatively infect mesophilic ammonia-oxidizing archaea.</title>
        <authorList>
            <person name="Ni Y."/>
            <person name="Xu T."/>
            <person name="Yan S."/>
            <person name="Chen L."/>
            <person name="Wang Y."/>
        </authorList>
    </citation>
    <scope>NUCLEOTIDE SEQUENCE</scope>
    <source>
        <strain evidence="1">NMH1</strain>
    </source>
</reference>